<evidence type="ECO:0000313" key="3">
    <source>
        <dbReference type="EMBL" id="WXA14391.1"/>
    </source>
</evidence>
<dbReference type="KEGG" id="mcaa:R3L15_05795"/>
<dbReference type="EMBL" id="CP136924">
    <property type="protein sequence ID" value="WXA03186.1"/>
    <property type="molecule type" value="Genomic_DNA"/>
</dbReference>
<dbReference type="SUPFAM" id="SSF88713">
    <property type="entry name" value="Glycoside hydrolase/deacetylase"/>
    <property type="match status" value="1"/>
</dbReference>
<dbReference type="Pfam" id="PF01522">
    <property type="entry name" value="Polysacc_deac_1"/>
    <property type="match status" value="1"/>
</dbReference>
<dbReference type="InterPro" id="IPR002509">
    <property type="entry name" value="NODB_dom"/>
</dbReference>
<dbReference type="InterPro" id="IPR011330">
    <property type="entry name" value="Glyco_hydro/deAcase_b/a-brl"/>
</dbReference>
<name>A0AAU6P0F4_9FLAO</name>
<reference evidence="2 4" key="1">
    <citation type="submission" date="2023-10" db="EMBL/GenBank/DDBJ databases">
        <title>Culture-based analysis of two novel bacteria associated with mangrove crab gills.</title>
        <authorList>
            <person name="Yang X."/>
            <person name="Garuglieri E."/>
            <person name="Van Goethem M.W."/>
            <person name="Fusi M."/>
            <person name="Marasco R."/>
            <person name="Daffonchio D.G."/>
        </authorList>
    </citation>
    <scope>NUCLEOTIDE SEQUENCE [LARGE SCALE GENOMIC DNA]</scope>
    <source>
        <strain evidence="3">UG2-1</strain>
        <strain evidence="2">UG2-2</strain>
        <strain evidence="4">UG2_2</strain>
    </source>
</reference>
<keyword evidence="4" id="KW-1185">Reference proteome</keyword>
<dbReference type="CDD" id="cd10929">
    <property type="entry name" value="CE4_u5"/>
    <property type="match status" value="1"/>
</dbReference>
<organism evidence="2 4">
    <name type="scientific">Mangrovimonas cancribranchiae</name>
    <dbReference type="NCBI Taxonomy" id="3080055"/>
    <lineage>
        <taxon>Bacteria</taxon>
        <taxon>Pseudomonadati</taxon>
        <taxon>Bacteroidota</taxon>
        <taxon>Flavobacteriia</taxon>
        <taxon>Flavobacteriales</taxon>
        <taxon>Flavobacteriaceae</taxon>
        <taxon>Mangrovimonas</taxon>
    </lineage>
</organism>
<evidence type="ECO:0000313" key="2">
    <source>
        <dbReference type="EMBL" id="WXA03186.1"/>
    </source>
</evidence>
<dbReference type="GO" id="GO:0016810">
    <property type="term" value="F:hydrolase activity, acting on carbon-nitrogen (but not peptide) bonds"/>
    <property type="evidence" value="ECO:0007669"/>
    <property type="project" value="InterPro"/>
</dbReference>
<protein>
    <submittedName>
        <fullName evidence="2">Polysaccharide deacetylase family protein</fullName>
    </submittedName>
</protein>
<gene>
    <name evidence="3" type="ORF">R3L15_05795</name>
    <name evidence="2" type="ORF">R3L16_01605</name>
</gene>
<dbReference type="EMBL" id="CP136925">
    <property type="protein sequence ID" value="WXA14391.1"/>
    <property type="molecule type" value="Genomic_DNA"/>
</dbReference>
<dbReference type="Gene3D" id="3.20.20.370">
    <property type="entry name" value="Glycoside hydrolase/deacetylase"/>
    <property type="match status" value="1"/>
</dbReference>
<dbReference type="GO" id="GO:0005975">
    <property type="term" value="P:carbohydrate metabolic process"/>
    <property type="evidence" value="ECO:0007669"/>
    <property type="project" value="InterPro"/>
</dbReference>
<proteinExistence type="predicted"/>
<dbReference type="AlphaFoldDB" id="A0AAU6P0F4"/>
<feature type="domain" description="NodB homology" evidence="1">
    <location>
        <begin position="38"/>
        <end position="181"/>
    </location>
</feature>
<evidence type="ECO:0000313" key="4">
    <source>
        <dbReference type="Proteomes" id="UP001368318"/>
    </source>
</evidence>
<dbReference type="RefSeq" id="WP_338733808.1">
    <property type="nucleotide sequence ID" value="NZ_CP136924.1"/>
</dbReference>
<evidence type="ECO:0000259" key="1">
    <source>
        <dbReference type="Pfam" id="PF01522"/>
    </source>
</evidence>
<sequence length="322" mass="38088">MDQGHFVISLDFELYWGIFDVRSLNSYKKNIENVALVIPKLLKVSRQYNISLTFATVGFLFATSKDELIQLSPQITPSYFNKNFSPYKLIKHIGDNEKNDPYHYATSLINLIKKHENHEIGTHTFCHYYCNELGQTQQQFEADLIAAKQAASIHGIKIKSIVFPRNQINKKYLQVCIKHGIICYRGSEKHWMYETTTTKQLENKKHRLFRLLDTYINISGYNTHNPKNENGIVNISSSRFLRPYNKQLRFLERQKINRIKKGMTYAAKKKEVYHLWWHPHNFGKHIDANFKALEEIYMHYQYLHKKYNFRSVTMSNLAKNIV</sequence>
<dbReference type="Proteomes" id="UP001368318">
    <property type="component" value="Chromosome"/>
</dbReference>
<accession>A0AAU6P0F4</accession>